<evidence type="ECO:0000313" key="2">
    <source>
        <dbReference type="Proteomes" id="UP000503278"/>
    </source>
</evidence>
<name>A0A7L5DZ83_9SPHI</name>
<dbReference type="Proteomes" id="UP000503278">
    <property type="component" value="Chromosome"/>
</dbReference>
<protein>
    <recommendedName>
        <fullName evidence="3">Tetratricopeptide repeat protein</fullName>
    </recommendedName>
</protein>
<evidence type="ECO:0008006" key="3">
    <source>
        <dbReference type="Google" id="ProtNLM"/>
    </source>
</evidence>
<dbReference type="InterPro" id="IPR011990">
    <property type="entry name" value="TPR-like_helical_dom_sf"/>
</dbReference>
<dbReference type="AlphaFoldDB" id="A0A7L5DZ83"/>
<dbReference type="Gene3D" id="1.25.40.10">
    <property type="entry name" value="Tetratricopeptide repeat domain"/>
    <property type="match status" value="1"/>
</dbReference>
<proteinExistence type="predicted"/>
<organism evidence="1 2">
    <name type="scientific">Mucilaginibacter robiniae</name>
    <dbReference type="NCBI Taxonomy" id="2728022"/>
    <lineage>
        <taxon>Bacteria</taxon>
        <taxon>Pseudomonadati</taxon>
        <taxon>Bacteroidota</taxon>
        <taxon>Sphingobacteriia</taxon>
        <taxon>Sphingobacteriales</taxon>
        <taxon>Sphingobacteriaceae</taxon>
        <taxon>Mucilaginibacter</taxon>
    </lineage>
</organism>
<sequence length="403" mass="46390">MAYSKYLLTIILAWGVITTKAQSISYQQADSTSYALYQSGNWQELIVYGRQAIASGNDFVLLRLRMGYAQLSTGNYSGALLQYNEVLRKDAYNLIARYYSYLCNLYLNRNSLAYYHASKLDTVTLNQENLSSWGLIQTGLETGLKFPDNSLRGTASYTRASLSNQLGWRVQLDQSLVYFHQSIHYRRQNNVPFNNQQTNEELNALRSNSVRQTEYYGKLSYTPVNRLTLIGAFHYLHTGYEERSYHNSLEVAGVKYTGTYYDLQADANFSRLNDTSVRQYNVQVTLYPKGNLNLYTITRGTVLQQDGSTKPVFSQVIGFKAVKNTWLEGSATFGRLNNYAEADGLYLYNALDITTFKASGTAYYQVNKHLLFYLNYMYERKKDYYRDAKYNQHSITGGFTWKF</sequence>
<dbReference type="RefSeq" id="WP_169607549.1">
    <property type="nucleotide sequence ID" value="NZ_CP051682.1"/>
</dbReference>
<dbReference type="SUPFAM" id="SSF48452">
    <property type="entry name" value="TPR-like"/>
    <property type="match status" value="1"/>
</dbReference>
<keyword evidence="2" id="KW-1185">Reference proteome</keyword>
<accession>A0A7L5DZ83</accession>
<dbReference type="KEGG" id="mrob:HH214_10730"/>
<evidence type="ECO:0000313" key="1">
    <source>
        <dbReference type="EMBL" id="QJD96305.1"/>
    </source>
</evidence>
<dbReference type="EMBL" id="CP051682">
    <property type="protein sequence ID" value="QJD96305.1"/>
    <property type="molecule type" value="Genomic_DNA"/>
</dbReference>
<reference evidence="1 2" key="1">
    <citation type="submission" date="2020-04" db="EMBL/GenBank/DDBJ databases">
        <title>Genome sequencing of novel species.</title>
        <authorList>
            <person name="Heo J."/>
            <person name="Kim S.-J."/>
            <person name="Kim J.-S."/>
            <person name="Hong S.-B."/>
            <person name="Kwon S.-W."/>
        </authorList>
    </citation>
    <scope>NUCLEOTIDE SEQUENCE [LARGE SCALE GENOMIC DNA]</scope>
    <source>
        <strain evidence="1 2">F39-2</strain>
    </source>
</reference>
<gene>
    <name evidence="1" type="ORF">HH214_10730</name>
</gene>